<proteinExistence type="predicted"/>
<evidence type="ECO:0000313" key="2">
    <source>
        <dbReference type="Proteomes" id="UP000070529"/>
    </source>
</evidence>
<dbReference type="RefSeq" id="WP_067415408.1">
    <property type="nucleotide sequence ID" value="NZ_LNTY01000033.1"/>
</dbReference>
<organism evidence="1 2">
    <name type="scientific">Enterovibrio coralii</name>
    <dbReference type="NCBI Taxonomy" id="294935"/>
    <lineage>
        <taxon>Bacteria</taxon>
        <taxon>Pseudomonadati</taxon>
        <taxon>Pseudomonadota</taxon>
        <taxon>Gammaproteobacteria</taxon>
        <taxon>Vibrionales</taxon>
        <taxon>Vibrionaceae</taxon>
        <taxon>Enterovibrio</taxon>
    </lineage>
</organism>
<name>A0A135I8S9_9GAMM</name>
<dbReference type="Proteomes" id="UP000070529">
    <property type="component" value="Unassembled WGS sequence"/>
</dbReference>
<evidence type="ECO:0000313" key="1">
    <source>
        <dbReference type="EMBL" id="KXF81851.1"/>
    </source>
</evidence>
<gene>
    <name evidence="1" type="ORF">ATN88_20365</name>
</gene>
<dbReference type="GO" id="GO:0015031">
    <property type="term" value="P:protein transport"/>
    <property type="evidence" value="ECO:0007669"/>
    <property type="project" value="InterPro"/>
</dbReference>
<protein>
    <recommendedName>
        <fullName evidence="3">Lipoprotein</fullName>
    </recommendedName>
</protein>
<evidence type="ECO:0008006" key="3">
    <source>
        <dbReference type="Google" id="ProtNLM"/>
    </source>
</evidence>
<accession>A0A135I8S9</accession>
<reference evidence="1 2" key="1">
    <citation type="submission" date="2015-11" db="EMBL/GenBank/DDBJ databases">
        <title>Genomic Taxonomy of the Vibrionaceae.</title>
        <authorList>
            <person name="Gomez-Gil B."/>
            <person name="Enciso-Ibarra J."/>
        </authorList>
    </citation>
    <scope>NUCLEOTIDE SEQUENCE [LARGE SCALE GENOMIC DNA]</scope>
    <source>
        <strain evidence="1 2">CAIM 912</strain>
    </source>
</reference>
<dbReference type="AlphaFoldDB" id="A0A135I8S9"/>
<dbReference type="OrthoDB" id="5817001at2"/>
<dbReference type="InterPro" id="IPR037203">
    <property type="entry name" value="T3SS_needle-like_sf"/>
</dbReference>
<dbReference type="Gene3D" id="1.20.120.1910">
    <property type="entry name" value="Cysteine-tRNA ligase, C-terminal anti-codon recognition domain"/>
    <property type="match status" value="1"/>
</dbReference>
<dbReference type="SUPFAM" id="SSF140129">
    <property type="entry name" value="MxiH-like"/>
    <property type="match status" value="1"/>
</dbReference>
<sequence length="141" mass="15050">MKKAITAVLLVTALAGCEEANKAIDQAQEAATKAVDTIHEQVESVDLSALNLDQFGDAADSAKELAESVEEAMNVDFSNPAALAEVKEHVSNAYSCLVDATSESTAEKLMDKVMQTITNEEAQSLLEKSIEKAKDAKECVM</sequence>
<comment type="caution">
    <text evidence="1">The sequence shown here is derived from an EMBL/GenBank/DDBJ whole genome shotgun (WGS) entry which is preliminary data.</text>
</comment>
<dbReference type="EMBL" id="LNTY01000033">
    <property type="protein sequence ID" value="KXF81851.1"/>
    <property type="molecule type" value="Genomic_DNA"/>
</dbReference>
<dbReference type="PROSITE" id="PS51257">
    <property type="entry name" value="PROKAR_LIPOPROTEIN"/>
    <property type="match status" value="1"/>
</dbReference>
<keyword evidence="2" id="KW-1185">Reference proteome</keyword>